<feature type="domain" description="Ppx/GppA phosphatase N-terminal" evidence="2">
    <location>
        <begin position="30"/>
        <end position="305"/>
    </location>
</feature>
<reference evidence="4 5" key="1">
    <citation type="journal article" date="2018" name="Genome Announc.">
        <title>Complete genomes of two Megasphaera elsdenii strains, NCIMB 702410 and ATCC 25940.</title>
        <authorList>
            <person name="Hatmaker E.A."/>
            <person name="O'Dell K."/>
            <person name="Riley L.A."/>
            <person name="Klingeman D.M."/>
            <person name="Guss A.M."/>
        </authorList>
    </citation>
    <scope>NUCLEOTIDE SEQUENCE [LARGE SCALE GENOMIC DNA]</scope>
    <source>
        <strain evidence="4 5">NCIMB702410</strain>
    </source>
</reference>
<name>A0A2S0M939_MEGEL</name>
<accession>A0A2S0M939</accession>
<gene>
    <name evidence="4" type="ORF">C6Y28_10335</name>
</gene>
<evidence type="ECO:0000259" key="3">
    <source>
        <dbReference type="Pfam" id="PF21447"/>
    </source>
</evidence>
<dbReference type="InterPro" id="IPR048950">
    <property type="entry name" value="Ppx_GppA_C"/>
</dbReference>
<dbReference type="Pfam" id="PF02541">
    <property type="entry name" value="Ppx-GppA"/>
    <property type="match status" value="1"/>
</dbReference>
<dbReference type="Gene3D" id="1.10.3210.10">
    <property type="entry name" value="Hypothetical protein af1432"/>
    <property type="match status" value="1"/>
</dbReference>
<organism evidence="4 5">
    <name type="scientific">Megasphaera elsdenii</name>
    <dbReference type="NCBI Taxonomy" id="907"/>
    <lineage>
        <taxon>Bacteria</taxon>
        <taxon>Bacillati</taxon>
        <taxon>Bacillota</taxon>
        <taxon>Negativicutes</taxon>
        <taxon>Veillonellales</taxon>
        <taxon>Veillonellaceae</taxon>
        <taxon>Megasphaera</taxon>
    </lineage>
</organism>
<dbReference type="GO" id="GO:0016462">
    <property type="term" value="F:pyrophosphatase activity"/>
    <property type="evidence" value="ECO:0007669"/>
    <property type="project" value="TreeGrafter"/>
</dbReference>
<comment type="similarity">
    <text evidence="1">Belongs to the GppA/Ppx family.</text>
</comment>
<dbReference type="EMBL" id="CP027569">
    <property type="protein sequence ID" value="AVO27988.1"/>
    <property type="molecule type" value="Genomic_DNA"/>
</dbReference>
<evidence type="ECO:0000313" key="5">
    <source>
        <dbReference type="Proteomes" id="UP000238358"/>
    </source>
</evidence>
<evidence type="ECO:0000313" key="4">
    <source>
        <dbReference type="EMBL" id="AVO27988.1"/>
    </source>
</evidence>
<dbReference type="RefSeq" id="WP_027894655.1">
    <property type="nucleotide sequence ID" value="NZ_CP027569.1"/>
</dbReference>
<dbReference type="Proteomes" id="UP000238358">
    <property type="component" value="Chromosome"/>
</dbReference>
<dbReference type="InterPro" id="IPR050273">
    <property type="entry name" value="GppA/Ppx_hydrolase"/>
</dbReference>
<dbReference type="Gene3D" id="3.30.420.40">
    <property type="match status" value="1"/>
</dbReference>
<sequence length="514" mass="59169">MEKQTRNVFGIIHIGTVNMTLKVIAYSSLDDMEIIENVSREVKYGETVFQRHHVSFQSLNEICQVLLGFRQLLRAYDVKDVRVLSTTAICEADNLINVLDQIHIRTGFDVEVIHMTKEIYYKFFGLYYNVLKGNFNFADKAVMLLDITSGGVGLTCWKSDRLLFQQNIHIGSLRILENFTEKQRNELTFPTAVREYIYGTLYPLWKGVQRYDIQYIVLSGRGANLVSRLMGKTSENGLFLITPDELRQFVYSFKGVTPFKLMQRFGLSQNLANVIMPTILLYYELLRIVDIDMLVVMPTTFTEGYTMYYVADKTHNDYMAHLQGLLLDMMRRMAKKYLSDSAHSARIEEYGNVLFQALYQFIGLDYSYNYLLRLAAIFHETGKFINIRKHNLCTYNLIMETDLFGLADDEKEILAAVLYYAFDGTLQEASPVYHALTPRQKVITAKLTAIFRLADSLDKSHLGKISAIRAELKDDRLVVSYTAEADISLERWTYLKMAVDFAEVFGISTELVKG</sequence>
<dbReference type="Gene3D" id="3.30.420.150">
    <property type="entry name" value="Exopolyphosphatase. Domain 2"/>
    <property type="match status" value="1"/>
</dbReference>
<protein>
    <submittedName>
        <fullName evidence="4">Uncharacterized protein</fullName>
    </submittedName>
</protein>
<dbReference type="InterPro" id="IPR003695">
    <property type="entry name" value="Ppx_GppA_N"/>
</dbReference>
<evidence type="ECO:0000259" key="2">
    <source>
        <dbReference type="Pfam" id="PF02541"/>
    </source>
</evidence>
<dbReference type="SUPFAM" id="SSF109604">
    <property type="entry name" value="HD-domain/PDEase-like"/>
    <property type="match status" value="1"/>
</dbReference>
<dbReference type="Pfam" id="PF21447">
    <property type="entry name" value="Ppx-GppA_III"/>
    <property type="match status" value="1"/>
</dbReference>
<dbReference type="AlphaFoldDB" id="A0A2S0M939"/>
<proteinExistence type="inferred from homology"/>
<dbReference type="SUPFAM" id="SSF53067">
    <property type="entry name" value="Actin-like ATPase domain"/>
    <property type="match status" value="2"/>
</dbReference>
<feature type="domain" description="Ppx/GppA phosphatase C-terminal" evidence="3">
    <location>
        <begin position="331"/>
        <end position="475"/>
    </location>
</feature>
<dbReference type="OrthoDB" id="9814545at2"/>
<evidence type="ECO:0000256" key="1">
    <source>
        <dbReference type="ARBA" id="ARBA00007125"/>
    </source>
</evidence>
<dbReference type="PANTHER" id="PTHR30005:SF0">
    <property type="entry name" value="RETROGRADE REGULATION PROTEIN 2"/>
    <property type="match status" value="1"/>
</dbReference>
<dbReference type="InterPro" id="IPR043129">
    <property type="entry name" value="ATPase_NBD"/>
</dbReference>
<dbReference type="PANTHER" id="PTHR30005">
    <property type="entry name" value="EXOPOLYPHOSPHATASE"/>
    <property type="match status" value="1"/>
</dbReference>